<sequence length="167" mass="18966">MGNLLSVLDSKNTVLISSLFPCILCFSESLYSDEIVKLCEIVTQHCAFSFIFSYGFTYVYRSPTTWLICPDVPGLSSPSYAEMLMCALELLLLVFAAIRTSIILILVAIGRNWRPVLRGYKKKSGRVGKQKWWRKKVGGMKLGVGLDRSSLFQYLLKHMIFMGYENI</sequence>
<keyword evidence="1" id="KW-0812">Transmembrane</keyword>
<accession>A0A5A7PF89</accession>
<keyword evidence="3" id="KW-1185">Reference proteome</keyword>
<keyword evidence="1" id="KW-1133">Transmembrane helix</keyword>
<proteinExistence type="predicted"/>
<evidence type="ECO:0000313" key="3">
    <source>
        <dbReference type="Proteomes" id="UP000325081"/>
    </source>
</evidence>
<evidence type="ECO:0000313" key="2">
    <source>
        <dbReference type="EMBL" id="GER31565.1"/>
    </source>
</evidence>
<comment type="caution">
    <text evidence="2">The sequence shown here is derived from an EMBL/GenBank/DDBJ whole genome shotgun (WGS) entry which is preliminary data.</text>
</comment>
<keyword evidence="1" id="KW-0472">Membrane</keyword>
<organism evidence="2 3">
    <name type="scientific">Striga asiatica</name>
    <name type="common">Asiatic witchweed</name>
    <name type="synonym">Buchnera asiatica</name>
    <dbReference type="NCBI Taxonomy" id="4170"/>
    <lineage>
        <taxon>Eukaryota</taxon>
        <taxon>Viridiplantae</taxon>
        <taxon>Streptophyta</taxon>
        <taxon>Embryophyta</taxon>
        <taxon>Tracheophyta</taxon>
        <taxon>Spermatophyta</taxon>
        <taxon>Magnoliopsida</taxon>
        <taxon>eudicotyledons</taxon>
        <taxon>Gunneridae</taxon>
        <taxon>Pentapetalae</taxon>
        <taxon>asterids</taxon>
        <taxon>lamiids</taxon>
        <taxon>Lamiales</taxon>
        <taxon>Orobanchaceae</taxon>
        <taxon>Buchnereae</taxon>
        <taxon>Striga</taxon>
    </lineage>
</organism>
<evidence type="ECO:0000256" key="1">
    <source>
        <dbReference type="SAM" id="Phobius"/>
    </source>
</evidence>
<gene>
    <name evidence="2" type="ORF">STAS_07575</name>
</gene>
<dbReference type="AlphaFoldDB" id="A0A5A7PF89"/>
<feature type="transmembrane region" description="Helical" evidence="1">
    <location>
        <begin position="80"/>
        <end position="109"/>
    </location>
</feature>
<protein>
    <submittedName>
        <fullName evidence="2">NADH-ubiquinone oxidoreductase chain 4L</fullName>
    </submittedName>
</protein>
<name>A0A5A7PF89_STRAF</name>
<keyword evidence="2" id="KW-0830">Ubiquinone</keyword>
<reference evidence="3" key="1">
    <citation type="journal article" date="2019" name="Curr. Biol.">
        <title>Genome Sequence of Striga asiatica Provides Insight into the Evolution of Plant Parasitism.</title>
        <authorList>
            <person name="Yoshida S."/>
            <person name="Kim S."/>
            <person name="Wafula E.K."/>
            <person name="Tanskanen J."/>
            <person name="Kim Y.M."/>
            <person name="Honaas L."/>
            <person name="Yang Z."/>
            <person name="Spallek T."/>
            <person name="Conn C.E."/>
            <person name="Ichihashi Y."/>
            <person name="Cheong K."/>
            <person name="Cui S."/>
            <person name="Der J.P."/>
            <person name="Gundlach H."/>
            <person name="Jiao Y."/>
            <person name="Hori C."/>
            <person name="Ishida J.K."/>
            <person name="Kasahara H."/>
            <person name="Kiba T."/>
            <person name="Kim M.S."/>
            <person name="Koo N."/>
            <person name="Laohavisit A."/>
            <person name="Lee Y.H."/>
            <person name="Lumba S."/>
            <person name="McCourt P."/>
            <person name="Mortimer J.C."/>
            <person name="Mutuku J.M."/>
            <person name="Nomura T."/>
            <person name="Sasaki-Sekimoto Y."/>
            <person name="Seto Y."/>
            <person name="Wang Y."/>
            <person name="Wakatake T."/>
            <person name="Sakakibara H."/>
            <person name="Demura T."/>
            <person name="Yamaguchi S."/>
            <person name="Yoneyama K."/>
            <person name="Manabe R.I."/>
            <person name="Nelson D.C."/>
            <person name="Schulman A.H."/>
            <person name="Timko M.P."/>
            <person name="dePamphilis C.W."/>
            <person name="Choi D."/>
            <person name="Shirasu K."/>
        </authorList>
    </citation>
    <scope>NUCLEOTIDE SEQUENCE [LARGE SCALE GENOMIC DNA]</scope>
    <source>
        <strain evidence="3">cv. UVA1</strain>
    </source>
</reference>
<dbReference type="Proteomes" id="UP000325081">
    <property type="component" value="Unassembled WGS sequence"/>
</dbReference>
<dbReference type="EMBL" id="BKCP01004505">
    <property type="protein sequence ID" value="GER31565.1"/>
    <property type="molecule type" value="Genomic_DNA"/>
</dbReference>